<sequence length="87" mass="10013">MKYITLIILSSLSFVLTGCKEETKSVDWWINHPKETVDKYKECKKTGSDSDNCKNVKRAGLIIADTYPPMSEIYKQEARDLRKKLGI</sequence>
<evidence type="ECO:0000313" key="1">
    <source>
        <dbReference type="EMBL" id="OSK87601.1"/>
    </source>
</evidence>
<evidence type="ECO:0000313" key="2">
    <source>
        <dbReference type="Proteomes" id="UP000193942"/>
    </source>
</evidence>
<dbReference type="InterPro" id="IPR047937">
    <property type="entry name" value="Eex_IncN-like"/>
</dbReference>
<name>A0A1X3ISK6_ECOLX</name>
<gene>
    <name evidence="1" type="ORF">ECXG_05335</name>
</gene>
<reference evidence="1 2" key="1">
    <citation type="submission" date="2010-04" db="EMBL/GenBank/DDBJ databases">
        <title>The Genome Sequence of Escherichia coli TA447.</title>
        <authorList>
            <consortium name="The Broad Institute Genome Sequencing Platform"/>
            <consortium name="The Broad Institute Genome Sequencing Center for Infectious Disease"/>
            <person name="Feldgarden M."/>
            <person name="Gordon D.M."/>
            <person name="Johnson J.R."/>
            <person name="Johnston B.D."/>
            <person name="Young S."/>
            <person name="Zeng Q."/>
            <person name="Koehrsen M."/>
            <person name="Alvarado L."/>
            <person name="Berlin A.M."/>
            <person name="Borenstein D."/>
            <person name="Chapman S.B."/>
            <person name="Chen Z."/>
            <person name="Engels R."/>
            <person name="Freedman E."/>
            <person name="Gellesch M."/>
            <person name="Goldberg J."/>
            <person name="Griggs A."/>
            <person name="Gujja S."/>
            <person name="Heilman E.R."/>
            <person name="Heiman D.I."/>
            <person name="Hepburn T.A."/>
            <person name="Howarth C."/>
            <person name="Jen D."/>
            <person name="Larson L."/>
            <person name="Mehta T."/>
            <person name="Park D."/>
            <person name="Pearson M."/>
            <person name="Richards J."/>
            <person name="Roberts A."/>
            <person name="Saif S."/>
            <person name="Shea T.D."/>
            <person name="Shenoy N."/>
            <person name="Sisk P."/>
            <person name="Stolte C."/>
            <person name="Sykes S.N."/>
            <person name="Walk T."/>
            <person name="White J."/>
            <person name="Yandava C."/>
            <person name="Haas B."/>
            <person name="Henn M.R."/>
            <person name="Nusbaum C."/>
            <person name="Birren B."/>
        </authorList>
    </citation>
    <scope>NUCLEOTIDE SEQUENCE [LARGE SCALE GENOMIC DNA]</scope>
    <source>
        <strain evidence="1 2">TA447</strain>
    </source>
</reference>
<proteinExistence type="predicted"/>
<organism evidence="1 2">
    <name type="scientific">Escherichia coli TA447</name>
    <dbReference type="NCBI Taxonomy" id="656447"/>
    <lineage>
        <taxon>Bacteria</taxon>
        <taxon>Pseudomonadati</taxon>
        <taxon>Pseudomonadota</taxon>
        <taxon>Gammaproteobacteria</taxon>
        <taxon>Enterobacterales</taxon>
        <taxon>Enterobacteriaceae</taxon>
        <taxon>Escherichia</taxon>
    </lineage>
</organism>
<dbReference type="Proteomes" id="UP000193942">
    <property type="component" value="Unassembled WGS sequence"/>
</dbReference>
<dbReference type="AlphaFoldDB" id="A0A1X3ISK6"/>
<dbReference type="EMBL" id="ADIZ01000048">
    <property type="protein sequence ID" value="OSK87601.1"/>
    <property type="molecule type" value="Genomic_DNA"/>
</dbReference>
<dbReference type="PROSITE" id="PS51257">
    <property type="entry name" value="PROKAR_LIPOPROTEIN"/>
    <property type="match status" value="1"/>
</dbReference>
<comment type="caution">
    <text evidence="1">The sequence shown here is derived from an EMBL/GenBank/DDBJ whole genome shotgun (WGS) entry which is preliminary data.</text>
</comment>
<accession>A0A1X3ISK6</accession>
<dbReference type="RefSeq" id="WP_085453409.1">
    <property type="nucleotide sequence ID" value="NZ_ADIZ01000048.1"/>
</dbReference>
<protein>
    <submittedName>
        <fullName evidence="1">Putative plasmid protein</fullName>
    </submittedName>
</protein>
<dbReference type="NCBIfam" id="NF033894">
    <property type="entry name" value="Eex_IncN"/>
    <property type="match status" value="1"/>
</dbReference>